<keyword evidence="7" id="KW-1185">Reference proteome</keyword>
<dbReference type="GO" id="GO:0043565">
    <property type="term" value="F:sequence-specific DNA binding"/>
    <property type="evidence" value="ECO:0007669"/>
    <property type="project" value="TreeGrafter"/>
</dbReference>
<feature type="domain" description="HTH lysR-type" evidence="5">
    <location>
        <begin position="1"/>
        <end position="58"/>
    </location>
</feature>
<evidence type="ECO:0000313" key="6">
    <source>
        <dbReference type="EMBL" id="THJ35727.1"/>
    </source>
</evidence>
<comment type="caution">
    <text evidence="6">The sequence shown here is derived from an EMBL/GenBank/DDBJ whole genome shotgun (WGS) entry which is preliminary data.</text>
</comment>
<dbReference type="Proteomes" id="UP000306236">
    <property type="component" value="Unassembled WGS sequence"/>
</dbReference>
<evidence type="ECO:0000256" key="1">
    <source>
        <dbReference type="ARBA" id="ARBA00009437"/>
    </source>
</evidence>
<dbReference type="Gene3D" id="1.10.10.10">
    <property type="entry name" value="Winged helix-like DNA-binding domain superfamily/Winged helix DNA-binding domain"/>
    <property type="match status" value="1"/>
</dbReference>
<gene>
    <name evidence="6" type="ORF">E8K88_03855</name>
</gene>
<dbReference type="PANTHER" id="PTHR30537:SF5">
    <property type="entry name" value="HTH-TYPE TRANSCRIPTIONAL ACTIVATOR TTDR-RELATED"/>
    <property type="match status" value="1"/>
</dbReference>
<keyword evidence="3" id="KW-0238">DNA-binding</keyword>
<reference evidence="6 7" key="1">
    <citation type="submission" date="2019-04" db="EMBL/GenBank/DDBJ databases">
        <title>Lampropedia sp YIM MLB12 draf genome.</title>
        <authorList>
            <person name="Wang Y.-X."/>
        </authorList>
    </citation>
    <scope>NUCLEOTIDE SEQUENCE [LARGE SCALE GENOMIC DNA]</scope>
    <source>
        <strain evidence="6 7">YIM MLB12</strain>
    </source>
</reference>
<dbReference type="SUPFAM" id="SSF53850">
    <property type="entry name" value="Periplasmic binding protein-like II"/>
    <property type="match status" value="1"/>
</dbReference>
<proteinExistence type="inferred from homology"/>
<dbReference type="Pfam" id="PF03466">
    <property type="entry name" value="LysR_substrate"/>
    <property type="match status" value="1"/>
</dbReference>
<dbReference type="GO" id="GO:0006351">
    <property type="term" value="P:DNA-templated transcription"/>
    <property type="evidence" value="ECO:0007669"/>
    <property type="project" value="TreeGrafter"/>
</dbReference>
<sequence length="307" mass="34108">MDPASLVLLADIIEAGNLSRAARKLKMTRANVSYRLGQLEKEVGSQLLRRTTVQVEPTEIGKRLLEHGSAIRNEMLQAQESVQRLGQGLHGRVGLGVPSGYGQMVMTPWLLAFKRQYPDIVLDVVFENRVDNLIRDEIDIAIRIMPEPPMQLVARDMGRVRYVACATRAWATAHGMPKAPQALSQLPVITSSVVGEQVRLRAYRSDDSFEDVPLYPTVISEHFPFLREAILAELGIGIVPDYVVQAEINGGSVVTALDDYRLSIFGGQMFMLYMPGRHQTKAMRTCIEFLLECSAAARQEQASSSRA</sequence>
<dbReference type="PROSITE" id="PS50931">
    <property type="entry name" value="HTH_LYSR"/>
    <property type="match status" value="1"/>
</dbReference>
<evidence type="ECO:0000256" key="2">
    <source>
        <dbReference type="ARBA" id="ARBA00023015"/>
    </source>
</evidence>
<evidence type="ECO:0000313" key="7">
    <source>
        <dbReference type="Proteomes" id="UP000306236"/>
    </source>
</evidence>
<dbReference type="RefSeq" id="WP_136405326.1">
    <property type="nucleotide sequence ID" value="NZ_JARXRQ010000001.1"/>
</dbReference>
<accession>A0A4S5BSD3</accession>
<dbReference type="Pfam" id="PF00126">
    <property type="entry name" value="HTH_1"/>
    <property type="match status" value="1"/>
</dbReference>
<evidence type="ECO:0000256" key="3">
    <source>
        <dbReference type="ARBA" id="ARBA00023125"/>
    </source>
</evidence>
<dbReference type="InterPro" id="IPR000847">
    <property type="entry name" value="LysR_HTH_N"/>
</dbReference>
<dbReference type="InterPro" id="IPR036388">
    <property type="entry name" value="WH-like_DNA-bd_sf"/>
</dbReference>
<dbReference type="SUPFAM" id="SSF46785">
    <property type="entry name" value="Winged helix' DNA-binding domain"/>
    <property type="match status" value="1"/>
</dbReference>
<name>A0A4S5BSD3_9BURK</name>
<dbReference type="EMBL" id="SSWX01000003">
    <property type="protein sequence ID" value="THJ35727.1"/>
    <property type="molecule type" value="Genomic_DNA"/>
</dbReference>
<protein>
    <submittedName>
        <fullName evidence="6">LysR family transcriptional regulator</fullName>
    </submittedName>
</protein>
<dbReference type="OrthoDB" id="8714815at2"/>
<evidence type="ECO:0000259" key="5">
    <source>
        <dbReference type="PROSITE" id="PS50931"/>
    </source>
</evidence>
<dbReference type="GO" id="GO:0003700">
    <property type="term" value="F:DNA-binding transcription factor activity"/>
    <property type="evidence" value="ECO:0007669"/>
    <property type="project" value="InterPro"/>
</dbReference>
<evidence type="ECO:0000256" key="4">
    <source>
        <dbReference type="ARBA" id="ARBA00023163"/>
    </source>
</evidence>
<dbReference type="CDD" id="cd08422">
    <property type="entry name" value="PBP2_CrgA_like"/>
    <property type="match status" value="1"/>
</dbReference>
<keyword evidence="4" id="KW-0804">Transcription</keyword>
<dbReference type="InterPro" id="IPR005119">
    <property type="entry name" value="LysR_subst-bd"/>
</dbReference>
<keyword evidence="2" id="KW-0805">Transcription regulation</keyword>
<dbReference type="InterPro" id="IPR058163">
    <property type="entry name" value="LysR-type_TF_proteobact-type"/>
</dbReference>
<dbReference type="PANTHER" id="PTHR30537">
    <property type="entry name" value="HTH-TYPE TRANSCRIPTIONAL REGULATOR"/>
    <property type="match status" value="1"/>
</dbReference>
<dbReference type="AlphaFoldDB" id="A0A4S5BSD3"/>
<dbReference type="Gene3D" id="3.40.190.290">
    <property type="match status" value="1"/>
</dbReference>
<comment type="similarity">
    <text evidence="1">Belongs to the LysR transcriptional regulatory family.</text>
</comment>
<dbReference type="InterPro" id="IPR036390">
    <property type="entry name" value="WH_DNA-bd_sf"/>
</dbReference>
<organism evidence="6 7">
    <name type="scientific">Lampropedia aestuarii</name>
    <dbReference type="NCBI Taxonomy" id="2562762"/>
    <lineage>
        <taxon>Bacteria</taxon>
        <taxon>Pseudomonadati</taxon>
        <taxon>Pseudomonadota</taxon>
        <taxon>Betaproteobacteria</taxon>
        <taxon>Burkholderiales</taxon>
        <taxon>Comamonadaceae</taxon>
        <taxon>Lampropedia</taxon>
    </lineage>
</organism>